<proteinExistence type="predicted"/>
<dbReference type="PANTHER" id="PTHR22812">
    <property type="entry name" value="CHROMOBOX PROTEIN"/>
    <property type="match status" value="1"/>
</dbReference>
<evidence type="ECO:0000259" key="5">
    <source>
        <dbReference type="PROSITE" id="PS51184"/>
    </source>
</evidence>
<organism evidence="6 7">
    <name type="scientific">Cyclostephanos tholiformis</name>
    <dbReference type="NCBI Taxonomy" id="382380"/>
    <lineage>
        <taxon>Eukaryota</taxon>
        <taxon>Sar</taxon>
        <taxon>Stramenopiles</taxon>
        <taxon>Ochrophyta</taxon>
        <taxon>Bacillariophyta</taxon>
        <taxon>Coscinodiscophyceae</taxon>
        <taxon>Thalassiosirophycidae</taxon>
        <taxon>Stephanodiscales</taxon>
        <taxon>Stephanodiscaceae</taxon>
        <taxon>Cyclostephanos</taxon>
    </lineage>
</organism>
<dbReference type="EMBL" id="JALLPB020000086">
    <property type="protein sequence ID" value="KAL3821721.1"/>
    <property type="molecule type" value="Genomic_DNA"/>
</dbReference>
<dbReference type="PROSITE" id="PS51184">
    <property type="entry name" value="JMJC"/>
    <property type="match status" value="1"/>
</dbReference>
<dbReference type="Pfam" id="PF00385">
    <property type="entry name" value="Chromo"/>
    <property type="match status" value="1"/>
</dbReference>
<reference evidence="6 7" key="1">
    <citation type="submission" date="2024-10" db="EMBL/GenBank/DDBJ databases">
        <title>Updated reference genomes for cyclostephanoid diatoms.</title>
        <authorList>
            <person name="Roberts W.R."/>
            <person name="Alverson A.J."/>
        </authorList>
    </citation>
    <scope>NUCLEOTIDE SEQUENCE [LARGE SCALE GENOMIC DNA]</scope>
    <source>
        <strain evidence="6 7">AJA228-03</strain>
    </source>
</reference>
<dbReference type="SMART" id="SM00558">
    <property type="entry name" value="JmjC"/>
    <property type="match status" value="1"/>
</dbReference>
<dbReference type="InterPro" id="IPR003347">
    <property type="entry name" value="JmjC_dom"/>
</dbReference>
<dbReference type="AlphaFoldDB" id="A0ABD3SB19"/>
<evidence type="ECO:0000256" key="2">
    <source>
        <dbReference type="ARBA" id="ARBA00023242"/>
    </source>
</evidence>
<evidence type="ECO:0000313" key="7">
    <source>
        <dbReference type="Proteomes" id="UP001530377"/>
    </source>
</evidence>
<dbReference type="Gene3D" id="2.40.50.40">
    <property type="match status" value="1"/>
</dbReference>
<dbReference type="InterPro" id="IPR051219">
    <property type="entry name" value="Heterochromatin_chromo-domain"/>
</dbReference>
<dbReference type="GO" id="GO:0005634">
    <property type="term" value="C:nucleus"/>
    <property type="evidence" value="ECO:0007669"/>
    <property type="project" value="UniProtKB-SubCell"/>
</dbReference>
<comment type="caution">
    <text evidence="6">The sequence shown here is derived from an EMBL/GenBank/DDBJ whole genome shotgun (WGS) entry which is preliminary data.</text>
</comment>
<feature type="domain" description="Chromo" evidence="4">
    <location>
        <begin position="124"/>
        <end position="184"/>
    </location>
</feature>
<dbReference type="CDD" id="cd00024">
    <property type="entry name" value="CD_CSD"/>
    <property type="match status" value="1"/>
</dbReference>
<protein>
    <submittedName>
        <fullName evidence="6">Uncharacterized protein</fullName>
    </submittedName>
</protein>
<sequence length="997" mass="112861">MVCSDLEWKVEVDADERLKRKGAIQRDSKSAKKVRNWGVVKAEQLCSHAAAKKNDTRKQDGKKGSRQKIIKRVREERRIAAKIAEEEEARKKSRRNDLFDTHPGNAIAPAVDIEYAAAPEDFFWEVEAVIGRRVHRGRVEYLIRWKGCSEEDNTWEPAANLCDTAMEEAAKFTKKQKLMEKLREEDEKKLFGAPEESNNDSNDIGRLGDVSVECANDTIVIDNESENEISRTDDSNFESENLFVDDHLWKWSDADQVIFGEVQRINVNDSDASKVVTQARIIGTPIVLVGHVGWANFAKRWLAKKKARAEEARIQKSKSESNLGTELDGFTLASANVSNEAGTEGNGSSPVSLNNVAFVVNDMVERIETTSELAVGNEAADAAVNKESLVDKHFHEDSVFDSSVEQKGDLKAINNDSPFEDLLDLSKGYELDIMKMINDIGDEDVPIIKRHYNEEKPIHGKIAAEKFLLNCWPAKESEADPQLQYKTTKSQKNSSSLYLHQWQFPLSDTAGRKLCHQSNPLPKGVMGEDLLKFWLDLPQCKLDSPLQYIFMGREDTLSKLHRDPGGLEISIAPIVGQKECVLVHRDDGSNCLYHLTASLEDIDLHRYPLLFQARIWKTILKPGEILLMPYGTYHQCRNVTPCLSYSRFHLDTVNLLPFVQSLVNGDAPEIDHEEVIWNLTSELIKRVDGVFDKVQSRVKAGLGEGDLISDDVVDSVNTLRTLRHFVREIARREEIRQIVKGVDATKPSGEHDFGMLVDDVDMCLHEFRYRLSKVVPPFKTRKGKALKNTLSQNKNRKNVITRDMSKFRIGSKPVVAFNTSLENNYTSLVNADVEKHFPNASKDNVGESLIKQLVPGEKISVKLEQKHVKAEVVEIIPQMKAAYLSFEDYPSIYDEYQPFDLLRLPTRAEIPSEEVKPGLLVLDFSNSNEYRARIQSTVNGPMARVKLIVSQHVMTRLVSPSMILGRYDPPKKRPKKMHEEAIRDIVEVIETKEIAPL</sequence>
<keyword evidence="2" id="KW-0539">Nucleus</keyword>
<dbReference type="Gene3D" id="2.60.120.650">
    <property type="entry name" value="Cupin"/>
    <property type="match status" value="1"/>
</dbReference>
<evidence type="ECO:0000256" key="1">
    <source>
        <dbReference type="ARBA" id="ARBA00004123"/>
    </source>
</evidence>
<evidence type="ECO:0000313" key="6">
    <source>
        <dbReference type="EMBL" id="KAL3821721.1"/>
    </source>
</evidence>
<evidence type="ECO:0000256" key="3">
    <source>
        <dbReference type="SAM" id="MobiDB-lite"/>
    </source>
</evidence>
<name>A0ABD3SB19_9STRA</name>
<accession>A0ABD3SB19</accession>
<dbReference type="SUPFAM" id="SSF51197">
    <property type="entry name" value="Clavaminate synthase-like"/>
    <property type="match status" value="1"/>
</dbReference>
<dbReference type="InterPro" id="IPR016197">
    <property type="entry name" value="Chromo-like_dom_sf"/>
</dbReference>
<dbReference type="SUPFAM" id="SSF54160">
    <property type="entry name" value="Chromo domain-like"/>
    <property type="match status" value="1"/>
</dbReference>
<gene>
    <name evidence="6" type="ORF">ACHAXA_008457</name>
</gene>
<feature type="domain" description="JmjC" evidence="5">
    <location>
        <begin position="522"/>
        <end position="666"/>
    </location>
</feature>
<dbReference type="SMART" id="SM00298">
    <property type="entry name" value="CHROMO"/>
    <property type="match status" value="1"/>
</dbReference>
<dbReference type="Pfam" id="PF13621">
    <property type="entry name" value="Cupin_8"/>
    <property type="match status" value="1"/>
</dbReference>
<dbReference type="Proteomes" id="UP001530377">
    <property type="component" value="Unassembled WGS sequence"/>
</dbReference>
<feature type="compositionally biased region" description="Basic and acidic residues" evidence="3">
    <location>
        <begin position="52"/>
        <end position="63"/>
    </location>
</feature>
<keyword evidence="7" id="KW-1185">Reference proteome</keyword>
<dbReference type="InterPro" id="IPR041667">
    <property type="entry name" value="Cupin_8"/>
</dbReference>
<dbReference type="InterPro" id="IPR000953">
    <property type="entry name" value="Chromo/chromo_shadow_dom"/>
</dbReference>
<dbReference type="InterPro" id="IPR023780">
    <property type="entry name" value="Chromo_domain"/>
</dbReference>
<feature type="region of interest" description="Disordered" evidence="3">
    <location>
        <begin position="49"/>
        <end position="68"/>
    </location>
</feature>
<comment type="subcellular location">
    <subcellularLocation>
        <location evidence="1">Nucleus</location>
    </subcellularLocation>
</comment>
<dbReference type="PROSITE" id="PS50013">
    <property type="entry name" value="CHROMO_2"/>
    <property type="match status" value="1"/>
</dbReference>
<evidence type="ECO:0000259" key="4">
    <source>
        <dbReference type="PROSITE" id="PS50013"/>
    </source>
</evidence>